<reference evidence="1 2" key="1">
    <citation type="submission" date="2019-08" db="EMBL/GenBank/DDBJ databases">
        <authorList>
            <person name="Peeters C."/>
        </authorList>
    </citation>
    <scope>NUCLEOTIDE SEQUENCE [LARGE SCALE GENOMIC DNA]</scope>
    <source>
        <strain evidence="1 2">LMG 18089</strain>
    </source>
</reference>
<organism evidence="1 2">
    <name type="scientific">Pandoraea apista</name>
    <dbReference type="NCBI Taxonomy" id="93218"/>
    <lineage>
        <taxon>Bacteria</taxon>
        <taxon>Pseudomonadati</taxon>
        <taxon>Pseudomonadota</taxon>
        <taxon>Betaproteobacteria</taxon>
        <taxon>Burkholderiales</taxon>
        <taxon>Burkholderiaceae</taxon>
        <taxon>Pandoraea</taxon>
    </lineage>
</organism>
<sequence>MQKLGEGIQAIVIKMFVTTREHRTHLTTKMHAASNALHGVITADKSLTSAGVAERCKSPQGHHAEIESWTSKTEQHANQRVKAGEVVKRHLHKI</sequence>
<dbReference type="RefSeq" id="WP_094068731.1">
    <property type="nucleotide sequence ID" value="NZ_CABPSX010000002.1"/>
</dbReference>
<dbReference type="EMBL" id="CABPSX010000002">
    <property type="protein sequence ID" value="VVG70721.1"/>
    <property type="molecule type" value="Genomic_DNA"/>
</dbReference>
<evidence type="ECO:0000313" key="2">
    <source>
        <dbReference type="Proteomes" id="UP000364291"/>
    </source>
</evidence>
<dbReference type="AlphaFoldDB" id="A0A5E5P283"/>
<accession>A0A5E5P283</accession>
<proteinExistence type="predicted"/>
<dbReference type="Proteomes" id="UP000364291">
    <property type="component" value="Unassembled WGS sequence"/>
</dbReference>
<name>A0A5E5P283_9BURK</name>
<evidence type="ECO:0000313" key="1">
    <source>
        <dbReference type="EMBL" id="VVG70721.1"/>
    </source>
</evidence>
<dbReference type="OrthoDB" id="9927201at2"/>
<protein>
    <submittedName>
        <fullName evidence="1">Uncharacterized protein</fullName>
    </submittedName>
</protein>
<gene>
    <name evidence="1" type="ORF">PAP18089_01685</name>
</gene>